<protein>
    <recommendedName>
        <fullName evidence="3">Sulfatase N-terminal domain-containing protein</fullName>
    </recommendedName>
</protein>
<keyword evidence="1" id="KW-0812">Transmembrane</keyword>
<evidence type="ECO:0000313" key="5">
    <source>
        <dbReference type="Proteomes" id="UP000226437"/>
    </source>
</evidence>
<dbReference type="OrthoDB" id="976866at2"/>
<dbReference type="InterPro" id="IPR052701">
    <property type="entry name" value="GAG_Ulvan_Degrading_Sulfatases"/>
</dbReference>
<keyword evidence="5" id="KW-1185">Reference proteome</keyword>
<comment type="caution">
    <text evidence="4">The sequence shown here is derived from an EMBL/GenBank/DDBJ whole genome shotgun (WGS) entry which is preliminary data.</text>
</comment>
<dbReference type="SUPFAM" id="SSF53649">
    <property type="entry name" value="Alkaline phosphatase-like"/>
    <property type="match status" value="1"/>
</dbReference>
<reference evidence="4 5" key="1">
    <citation type="submission" date="2017-10" db="EMBL/GenBank/DDBJ databases">
        <title>The draft genome sequence of Lewinella marina KCTC 32374.</title>
        <authorList>
            <person name="Wang K."/>
        </authorList>
    </citation>
    <scope>NUCLEOTIDE SEQUENCE [LARGE SCALE GENOMIC DNA]</scope>
    <source>
        <strain evidence="4 5">MKG-38</strain>
    </source>
</reference>
<gene>
    <name evidence="4" type="ORF">CGL56_09180</name>
</gene>
<dbReference type="PANTHER" id="PTHR43751">
    <property type="entry name" value="SULFATASE"/>
    <property type="match status" value="1"/>
</dbReference>
<feature type="signal peptide" evidence="2">
    <location>
        <begin position="1"/>
        <end position="21"/>
    </location>
</feature>
<keyword evidence="1" id="KW-0472">Membrane</keyword>
<evidence type="ECO:0000256" key="2">
    <source>
        <dbReference type="SAM" id="SignalP"/>
    </source>
</evidence>
<dbReference type="AlphaFoldDB" id="A0A2G0CF76"/>
<feature type="transmembrane region" description="Helical" evidence="1">
    <location>
        <begin position="247"/>
        <end position="267"/>
    </location>
</feature>
<feature type="transmembrane region" description="Helical" evidence="1">
    <location>
        <begin position="143"/>
        <end position="161"/>
    </location>
</feature>
<dbReference type="PANTHER" id="PTHR43751:SF3">
    <property type="entry name" value="SULFATASE N-TERMINAL DOMAIN-CONTAINING PROTEIN"/>
    <property type="match status" value="1"/>
</dbReference>
<keyword evidence="1" id="KW-1133">Transmembrane helix</keyword>
<dbReference type="EMBL" id="PDLO01000003">
    <property type="protein sequence ID" value="PHK98633.1"/>
    <property type="molecule type" value="Genomic_DNA"/>
</dbReference>
<dbReference type="Proteomes" id="UP000226437">
    <property type="component" value="Unassembled WGS sequence"/>
</dbReference>
<sequence>MKVVTLTLLFLILCCTSLSGATDTLRQQFVYAPEDGGAVFLVWKPINFSVLEGQRWNDGVRVVDSLLYTPMTPGREGFEAELKLPPDSEFYYCFWITENEAGDFRDYWDTRAGATVTVDPDRPIRRVGTVEGEAEGGVTIGDLGLILLVVLLVTYALLRWLSRHRLKERQIPALDRIFALGLGLAAVHLIARADIMELTPRIIWQSPRWSLVYVLSGAAQDLLLVGGVVSLGWGALAAARNRIPEGWITAGFTVITLLLALSSLVNVDTVAYLGNPFTYQWLYYSDFMTTKDSWGAIGEQASGGRAEELLFFCASVLLLSRIAELATLWGPRRAGTYLLGAALFGVISLSLLLSYRRPPPAPAGQLDNAVATFVRSAFASDTPSAFSQQSLPPGSLPFAEVPSKAPVTTPVGDDRVKNLLFIVLESVGGVYLDTYHGPQGLAAPLAPYLDRAMSFPNIYAHAPSTNCSMVSLLTGIYPKLSYESVTRELTTVDFPSLPSVLEQEGYRTSFFSSADQSWQSALDYLQHREFDVVKDYRDIECEEQFRLDVHSYRAGAGVDDECLVGELGRWLDESPHEPFFSMLWTVQAHYPYYYAGEEYDYGVGDFSYNRYLNAARHDMEMVIRVLDDLQRRGLDSTTLVVVTGDHGEAFQQHGHSGHGNTLYEEDLRVPLYLINPVLFNGQRNSGLGGSKDIPATALSLIGIAPPADWQGRNLLSSPSEEGFYFAPWTQLYFGYRKGDMKYIFNESTSTVEVYNLANDPLERMDLSSSVSPSSIDSARLRVASWVQHQNHLYESFQ</sequence>
<keyword evidence="2" id="KW-0732">Signal</keyword>
<dbReference type="RefSeq" id="WP_099106243.1">
    <property type="nucleotide sequence ID" value="NZ_JAATJF010000001.1"/>
</dbReference>
<evidence type="ECO:0000313" key="4">
    <source>
        <dbReference type="EMBL" id="PHK98633.1"/>
    </source>
</evidence>
<dbReference type="InterPro" id="IPR000917">
    <property type="entry name" value="Sulfatase_N"/>
</dbReference>
<feature type="transmembrane region" description="Helical" evidence="1">
    <location>
        <begin position="173"/>
        <end position="191"/>
    </location>
</feature>
<feature type="chain" id="PRO_5013928114" description="Sulfatase N-terminal domain-containing protein" evidence="2">
    <location>
        <begin position="22"/>
        <end position="797"/>
    </location>
</feature>
<proteinExistence type="predicted"/>
<evidence type="ECO:0000259" key="3">
    <source>
        <dbReference type="Pfam" id="PF00884"/>
    </source>
</evidence>
<feature type="transmembrane region" description="Helical" evidence="1">
    <location>
        <begin position="336"/>
        <end position="355"/>
    </location>
</feature>
<feature type="transmembrane region" description="Helical" evidence="1">
    <location>
        <begin position="211"/>
        <end position="235"/>
    </location>
</feature>
<name>A0A2G0CF76_9BACT</name>
<feature type="domain" description="Sulfatase N-terminal" evidence="3">
    <location>
        <begin position="417"/>
        <end position="703"/>
    </location>
</feature>
<organism evidence="4 5">
    <name type="scientific">Neolewinella marina</name>
    <dbReference type="NCBI Taxonomy" id="438751"/>
    <lineage>
        <taxon>Bacteria</taxon>
        <taxon>Pseudomonadati</taxon>
        <taxon>Bacteroidota</taxon>
        <taxon>Saprospiria</taxon>
        <taxon>Saprospirales</taxon>
        <taxon>Lewinellaceae</taxon>
        <taxon>Neolewinella</taxon>
    </lineage>
</organism>
<accession>A0A2G0CF76</accession>
<dbReference type="InterPro" id="IPR017850">
    <property type="entry name" value="Alkaline_phosphatase_core_sf"/>
</dbReference>
<dbReference type="Pfam" id="PF00884">
    <property type="entry name" value="Sulfatase"/>
    <property type="match status" value="1"/>
</dbReference>
<dbReference type="Gene3D" id="3.40.720.10">
    <property type="entry name" value="Alkaline Phosphatase, subunit A"/>
    <property type="match status" value="1"/>
</dbReference>
<evidence type="ECO:0000256" key="1">
    <source>
        <dbReference type="SAM" id="Phobius"/>
    </source>
</evidence>